<organism evidence="14 15">
    <name type="scientific">Desulfococcus multivorans DSM 2059</name>
    <dbReference type="NCBI Taxonomy" id="1121405"/>
    <lineage>
        <taxon>Bacteria</taxon>
        <taxon>Pseudomonadati</taxon>
        <taxon>Thermodesulfobacteriota</taxon>
        <taxon>Desulfobacteria</taxon>
        <taxon>Desulfobacterales</taxon>
        <taxon>Desulfococcaceae</taxon>
        <taxon>Desulfococcus</taxon>
    </lineage>
</organism>
<evidence type="ECO:0000313" key="14">
    <source>
        <dbReference type="EMBL" id="EPR35792.1"/>
    </source>
</evidence>
<evidence type="ECO:0000256" key="8">
    <source>
        <dbReference type="ARBA" id="ARBA00023012"/>
    </source>
</evidence>
<evidence type="ECO:0000256" key="9">
    <source>
        <dbReference type="SAM" id="Coils"/>
    </source>
</evidence>
<dbReference type="InterPro" id="IPR036890">
    <property type="entry name" value="HATPase_C_sf"/>
</dbReference>
<dbReference type="PANTHER" id="PTHR24421:SF10">
    <property type="entry name" value="NITRATE_NITRITE SENSOR PROTEIN NARQ"/>
    <property type="match status" value="1"/>
</dbReference>
<name>S7TF26_DESML</name>
<keyword evidence="11" id="KW-0812">Transmembrane</keyword>
<keyword evidence="11" id="KW-0472">Membrane</keyword>
<dbReference type="EMBL" id="ATHJ01000105">
    <property type="protein sequence ID" value="EPR35792.1"/>
    <property type="molecule type" value="Genomic_DNA"/>
</dbReference>
<dbReference type="GO" id="GO:0005524">
    <property type="term" value="F:ATP binding"/>
    <property type="evidence" value="ECO:0007669"/>
    <property type="project" value="UniProtKB-KW"/>
</dbReference>
<keyword evidence="7" id="KW-0067">ATP-binding</keyword>
<evidence type="ECO:0000256" key="10">
    <source>
        <dbReference type="SAM" id="MobiDB-lite"/>
    </source>
</evidence>
<feature type="domain" description="Signal transduction histidine kinase subgroup 3 dimerisation and phosphoacceptor" evidence="13">
    <location>
        <begin position="122"/>
        <end position="187"/>
    </location>
</feature>
<comment type="caution">
    <text evidence="14">The sequence shown here is derived from an EMBL/GenBank/DDBJ whole genome shotgun (WGS) entry which is preliminary data.</text>
</comment>
<accession>S7TF26</accession>
<evidence type="ECO:0000256" key="6">
    <source>
        <dbReference type="ARBA" id="ARBA00022777"/>
    </source>
</evidence>
<protein>
    <recommendedName>
        <fullName evidence="2">histidine kinase</fullName>
        <ecNumber evidence="2">2.7.13.3</ecNumber>
    </recommendedName>
</protein>
<dbReference type="PANTHER" id="PTHR24421">
    <property type="entry name" value="NITRATE/NITRITE SENSOR PROTEIN NARX-RELATED"/>
    <property type="match status" value="1"/>
</dbReference>
<evidence type="ECO:0000256" key="1">
    <source>
        <dbReference type="ARBA" id="ARBA00000085"/>
    </source>
</evidence>
<keyword evidence="6 14" id="KW-0418">Kinase</keyword>
<feature type="transmembrane region" description="Helical" evidence="11">
    <location>
        <begin position="64"/>
        <end position="84"/>
    </location>
</feature>
<dbReference type="EC" id="2.7.13.3" evidence="2"/>
<keyword evidence="11" id="KW-1133">Transmembrane helix</keyword>
<dbReference type="Proteomes" id="UP000014977">
    <property type="component" value="Unassembled WGS sequence"/>
</dbReference>
<keyword evidence="9" id="KW-0175">Coiled coil</keyword>
<evidence type="ECO:0000256" key="2">
    <source>
        <dbReference type="ARBA" id="ARBA00012438"/>
    </source>
</evidence>
<gene>
    <name evidence="14" type="ORF">dsmv_0497</name>
</gene>
<dbReference type="GO" id="GO:0016020">
    <property type="term" value="C:membrane"/>
    <property type="evidence" value="ECO:0007669"/>
    <property type="project" value="InterPro"/>
</dbReference>
<keyword evidence="3" id="KW-0597">Phosphoprotein</keyword>
<reference evidence="14 15" key="1">
    <citation type="journal article" date="2013" name="Genome Announc.">
        <title>Draft genome sequences for three mercury-methylating, sulfate-reducing bacteria.</title>
        <authorList>
            <person name="Brown S.D."/>
            <person name="Hurt R.A.Jr."/>
            <person name="Gilmour C.C."/>
            <person name="Elias D.A."/>
        </authorList>
    </citation>
    <scope>NUCLEOTIDE SEQUENCE [LARGE SCALE GENOMIC DNA]</scope>
    <source>
        <strain evidence="14 15">DSM 2059</strain>
    </source>
</reference>
<keyword evidence="5" id="KW-0547">Nucleotide-binding</keyword>
<dbReference type="InterPro" id="IPR003594">
    <property type="entry name" value="HATPase_dom"/>
</dbReference>
<dbReference type="Gene3D" id="3.30.565.10">
    <property type="entry name" value="Histidine kinase-like ATPase, C-terminal domain"/>
    <property type="match status" value="1"/>
</dbReference>
<dbReference type="AlphaFoldDB" id="S7TF26"/>
<dbReference type="RefSeq" id="WP_020877608.1">
    <property type="nucleotide sequence ID" value="NZ_ATHJ01000105.1"/>
</dbReference>
<keyword evidence="4" id="KW-0808">Transferase</keyword>
<dbReference type="Gene3D" id="1.20.5.1930">
    <property type="match status" value="1"/>
</dbReference>
<dbReference type="Pfam" id="PF07730">
    <property type="entry name" value="HisKA_3"/>
    <property type="match status" value="1"/>
</dbReference>
<evidence type="ECO:0000313" key="15">
    <source>
        <dbReference type="Proteomes" id="UP000014977"/>
    </source>
</evidence>
<dbReference type="Pfam" id="PF02518">
    <property type="entry name" value="HATPase_c"/>
    <property type="match status" value="1"/>
</dbReference>
<dbReference type="InterPro" id="IPR050482">
    <property type="entry name" value="Sensor_HK_TwoCompSys"/>
</dbReference>
<dbReference type="OrthoDB" id="6231at2"/>
<feature type="region of interest" description="Disordered" evidence="10">
    <location>
        <begin position="1"/>
        <end position="23"/>
    </location>
</feature>
<evidence type="ECO:0000259" key="13">
    <source>
        <dbReference type="Pfam" id="PF07730"/>
    </source>
</evidence>
<evidence type="ECO:0000256" key="4">
    <source>
        <dbReference type="ARBA" id="ARBA00022679"/>
    </source>
</evidence>
<comment type="catalytic activity">
    <reaction evidence="1">
        <text>ATP + protein L-histidine = ADP + protein N-phospho-L-histidine.</text>
        <dbReference type="EC" id="2.7.13.3"/>
    </reaction>
</comment>
<sequence>MESKTASECPPAPSPSTHPQPESVRRLSRPLWLLSIIALSIFLVEAFNMILLNLLPPLPLTIEVMGDALLLIVLVFPTLYRFSYKPLLQHIERRKQAETELKKSEQRLRRLSNQLLTAQEIERREIAAGLHDEMGPKISALKFRVEAALQAMNGKDELDMERQCRLIVKTFQELHEEIRVISKNLSPLMIDELGLRPALDGLCDSIRSAFPEISIETEWAVTENDLPQPLKIVIYRVVQEALANMTRHSRATRGRVSLRKQKGRLFLEIRDNGIGFNVDDKLHPQSADSGIGLPAMCERVTHAAGAVTIDSSPDNGTTIIAVWDIDRTPPDRAETAE</sequence>
<dbReference type="GO" id="GO:0046983">
    <property type="term" value="F:protein dimerization activity"/>
    <property type="evidence" value="ECO:0007669"/>
    <property type="project" value="InterPro"/>
</dbReference>
<dbReference type="CDD" id="cd16917">
    <property type="entry name" value="HATPase_UhpB-NarQ-NarX-like"/>
    <property type="match status" value="1"/>
</dbReference>
<evidence type="ECO:0000256" key="3">
    <source>
        <dbReference type="ARBA" id="ARBA00022553"/>
    </source>
</evidence>
<dbReference type="SUPFAM" id="SSF55874">
    <property type="entry name" value="ATPase domain of HSP90 chaperone/DNA topoisomerase II/histidine kinase"/>
    <property type="match status" value="1"/>
</dbReference>
<dbReference type="STRING" id="897.B2D07_15140"/>
<keyword evidence="8" id="KW-0902">Two-component regulatory system</keyword>
<feature type="transmembrane region" description="Helical" evidence="11">
    <location>
        <begin position="31"/>
        <end position="52"/>
    </location>
</feature>
<dbReference type="GO" id="GO:0000155">
    <property type="term" value="F:phosphorelay sensor kinase activity"/>
    <property type="evidence" value="ECO:0007669"/>
    <property type="project" value="InterPro"/>
</dbReference>
<evidence type="ECO:0000256" key="5">
    <source>
        <dbReference type="ARBA" id="ARBA00022741"/>
    </source>
</evidence>
<proteinExistence type="predicted"/>
<dbReference type="eggNOG" id="COG4585">
    <property type="taxonomic scope" value="Bacteria"/>
</dbReference>
<evidence type="ECO:0000259" key="12">
    <source>
        <dbReference type="Pfam" id="PF02518"/>
    </source>
</evidence>
<feature type="domain" description="Histidine kinase/HSP90-like ATPase" evidence="12">
    <location>
        <begin position="234"/>
        <end position="324"/>
    </location>
</feature>
<feature type="coiled-coil region" evidence="9">
    <location>
        <begin position="87"/>
        <end position="121"/>
    </location>
</feature>
<keyword evidence="15" id="KW-1185">Reference proteome</keyword>
<evidence type="ECO:0000256" key="11">
    <source>
        <dbReference type="SAM" id="Phobius"/>
    </source>
</evidence>
<evidence type="ECO:0000256" key="7">
    <source>
        <dbReference type="ARBA" id="ARBA00022840"/>
    </source>
</evidence>
<dbReference type="InterPro" id="IPR011712">
    <property type="entry name" value="Sig_transdc_His_kin_sub3_dim/P"/>
</dbReference>